<sequence>MLGDDDRSERRADFFARLSAIETIAMAFIALVVLGGLMLVGKGFYVQSGLAGPQTRGNLEAGSRVLGDPIVATEIEKPATLTTGSVSR</sequence>
<keyword evidence="1" id="KW-1133">Transmembrane helix</keyword>
<dbReference type="EMBL" id="LNQB01000068">
    <property type="protein sequence ID" value="OAP46621.1"/>
    <property type="molecule type" value="Genomic_DNA"/>
</dbReference>
<organism evidence="2 3">
    <name type="scientific">Sinorhizobium saheli</name>
    <dbReference type="NCBI Taxonomy" id="36856"/>
    <lineage>
        <taxon>Bacteria</taxon>
        <taxon>Pseudomonadati</taxon>
        <taxon>Pseudomonadota</taxon>
        <taxon>Alphaproteobacteria</taxon>
        <taxon>Hyphomicrobiales</taxon>
        <taxon>Rhizobiaceae</taxon>
        <taxon>Sinorhizobium/Ensifer group</taxon>
        <taxon>Sinorhizobium</taxon>
    </lineage>
</organism>
<proteinExistence type="predicted"/>
<feature type="transmembrane region" description="Helical" evidence="1">
    <location>
        <begin position="20"/>
        <end position="40"/>
    </location>
</feature>
<keyword evidence="3" id="KW-1185">Reference proteome</keyword>
<dbReference type="RefSeq" id="WP_066872745.1">
    <property type="nucleotide sequence ID" value="NZ_LNQB01000068.1"/>
</dbReference>
<accession>A0A178YGT6</accession>
<evidence type="ECO:0000313" key="2">
    <source>
        <dbReference type="EMBL" id="OAP46621.1"/>
    </source>
</evidence>
<dbReference type="STRING" id="36856.ATB98_14775"/>
<reference evidence="2 3" key="1">
    <citation type="submission" date="2015-11" db="EMBL/GenBank/DDBJ databases">
        <title>Ensifer anhuiense sp. nov., an effective nitrogen fixation bacterium with Glycine soja.</title>
        <authorList>
            <person name="Yan H."/>
            <person name="Chen W."/>
        </authorList>
    </citation>
    <scope>NUCLEOTIDE SEQUENCE [LARGE SCALE GENOMIC DNA]</scope>
    <source>
        <strain evidence="2 3">LMG 7837</strain>
    </source>
</reference>
<evidence type="ECO:0000313" key="3">
    <source>
        <dbReference type="Proteomes" id="UP000078507"/>
    </source>
</evidence>
<keyword evidence="1" id="KW-0472">Membrane</keyword>
<keyword evidence="1" id="KW-0812">Transmembrane</keyword>
<gene>
    <name evidence="2" type="ORF">ATB98_14775</name>
</gene>
<name>A0A178YGT6_SINSA</name>
<evidence type="ECO:0000256" key="1">
    <source>
        <dbReference type="SAM" id="Phobius"/>
    </source>
</evidence>
<protein>
    <submittedName>
        <fullName evidence="2">Uncharacterized protein</fullName>
    </submittedName>
</protein>
<dbReference type="Proteomes" id="UP000078507">
    <property type="component" value="Unassembled WGS sequence"/>
</dbReference>
<comment type="caution">
    <text evidence="2">The sequence shown here is derived from an EMBL/GenBank/DDBJ whole genome shotgun (WGS) entry which is preliminary data.</text>
</comment>
<dbReference type="AlphaFoldDB" id="A0A178YGT6"/>